<keyword evidence="3" id="KW-1185">Reference proteome</keyword>
<protein>
    <submittedName>
        <fullName evidence="2">Argininosuccinate synthase</fullName>
    </submittedName>
</protein>
<reference evidence="3" key="1">
    <citation type="submission" date="2017-09" db="EMBL/GenBank/DDBJ databases">
        <title>Genome sequence of Nannocystis excedens DSM 71.</title>
        <authorList>
            <person name="Blom J."/>
        </authorList>
    </citation>
    <scope>NUCLEOTIDE SEQUENCE [LARGE SCALE GENOMIC DNA]</scope>
    <source>
        <strain evidence="3">type strain: E19</strain>
    </source>
</reference>
<name>A0A2C9D7G9_9HYPH</name>
<evidence type="ECO:0000313" key="2">
    <source>
        <dbReference type="EMBL" id="SON56226.1"/>
    </source>
</evidence>
<proteinExistence type="predicted"/>
<evidence type="ECO:0000256" key="1">
    <source>
        <dbReference type="SAM" id="MobiDB-lite"/>
    </source>
</evidence>
<accession>A0A2C9D7G9</accession>
<gene>
    <name evidence="2" type="primary">argG1</name>
    <name evidence="2" type="ORF">HDIA_2685</name>
</gene>
<evidence type="ECO:0000313" key="3">
    <source>
        <dbReference type="Proteomes" id="UP000223606"/>
    </source>
</evidence>
<dbReference type="KEGG" id="hdi:HDIA_2685"/>
<dbReference type="EMBL" id="LT960614">
    <property type="protein sequence ID" value="SON56226.1"/>
    <property type="molecule type" value="Genomic_DNA"/>
</dbReference>
<sequence>MQWTAAEMQDGRVPFAHTANAGRPPLPDRPWLAMARRAVAAGRTNCGMTPAAIFPHPKLDITKH</sequence>
<dbReference type="AlphaFoldDB" id="A0A2C9D7G9"/>
<feature type="region of interest" description="Disordered" evidence="1">
    <location>
        <begin position="1"/>
        <end position="29"/>
    </location>
</feature>
<dbReference type="Proteomes" id="UP000223606">
    <property type="component" value="Chromosome 1"/>
</dbReference>
<organism evidence="2 3">
    <name type="scientific">Hartmannibacter diazotrophicus</name>
    <dbReference type="NCBI Taxonomy" id="1482074"/>
    <lineage>
        <taxon>Bacteria</taxon>
        <taxon>Pseudomonadati</taxon>
        <taxon>Pseudomonadota</taxon>
        <taxon>Alphaproteobacteria</taxon>
        <taxon>Hyphomicrobiales</taxon>
        <taxon>Pleomorphomonadaceae</taxon>
        <taxon>Hartmannibacter</taxon>
    </lineage>
</organism>